<sequence length="136" mass="14106">MHPADLPPSALSATGTPSGQLPVDLQVLVELTGCEGPMLDEFLADFQQLAAQAAQDLAQAHAQGQLAQVEALAHRVKSSARYAGALALGDLSEALEQAGRGGDSGAAAHALPAWLAEWSRVDAFLQQHLRASRSAC</sequence>
<dbReference type="Proteomes" id="UP000484255">
    <property type="component" value="Unassembled WGS sequence"/>
</dbReference>
<protein>
    <submittedName>
        <fullName evidence="4">Hpt domain-containing protein</fullName>
    </submittedName>
</protein>
<reference evidence="4 5" key="1">
    <citation type="submission" date="2020-02" db="EMBL/GenBank/DDBJ databases">
        <title>Ideonella bacterium strain TBM-1.</title>
        <authorList>
            <person name="Chen W.-M."/>
        </authorList>
    </citation>
    <scope>NUCLEOTIDE SEQUENCE [LARGE SCALE GENOMIC DNA]</scope>
    <source>
        <strain evidence="4 5">TBM-1</strain>
    </source>
</reference>
<keyword evidence="2" id="KW-0597">Phosphoprotein</keyword>
<dbReference type="GO" id="GO:0000160">
    <property type="term" value="P:phosphorelay signal transduction system"/>
    <property type="evidence" value="ECO:0007669"/>
    <property type="project" value="UniProtKB-KW"/>
</dbReference>
<accession>A0A7C9PKW8</accession>
<gene>
    <name evidence="4" type="ORF">G3A44_22325</name>
</gene>
<evidence type="ECO:0000259" key="3">
    <source>
        <dbReference type="PROSITE" id="PS50894"/>
    </source>
</evidence>
<evidence type="ECO:0000313" key="5">
    <source>
        <dbReference type="Proteomes" id="UP000484255"/>
    </source>
</evidence>
<organism evidence="4 5">
    <name type="scientific">Ideonella livida</name>
    <dbReference type="NCBI Taxonomy" id="2707176"/>
    <lineage>
        <taxon>Bacteria</taxon>
        <taxon>Pseudomonadati</taxon>
        <taxon>Pseudomonadota</taxon>
        <taxon>Betaproteobacteria</taxon>
        <taxon>Burkholderiales</taxon>
        <taxon>Sphaerotilaceae</taxon>
        <taxon>Ideonella</taxon>
    </lineage>
</organism>
<comment type="caution">
    <text evidence="4">The sequence shown here is derived from an EMBL/GenBank/DDBJ whole genome shotgun (WGS) entry which is preliminary data.</text>
</comment>
<feature type="domain" description="HPt" evidence="3">
    <location>
        <begin position="35"/>
        <end position="132"/>
    </location>
</feature>
<dbReference type="AlphaFoldDB" id="A0A7C9PKW8"/>
<dbReference type="PROSITE" id="PS50894">
    <property type="entry name" value="HPT"/>
    <property type="match status" value="1"/>
</dbReference>
<proteinExistence type="predicted"/>
<evidence type="ECO:0000313" key="4">
    <source>
        <dbReference type="EMBL" id="NDY93932.1"/>
    </source>
</evidence>
<evidence type="ECO:0000256" key="2">
    <source>
        <dbReference type="PROSITE-ProRule" id="PRU00110"/>
    </source>
</evidence>
<dbReference type="EMBL" id="JAAGOH010000054">
    <property type="protein sequence ID" value="NDY93932.1"/>
    <property type="molecule type" value="Genomic_DNA"/>
</dbReference>
<dbReference type="GO" id="GO:0004672">
    <property type="term" value="F:protein kinase activity"/>
    <property type="evidence" value="ECO:0007669"/>
    <property type="project" value="UniProtKB-ARBA"/>
</dbReference>
<dbReference type="InterPro" id="IPR036641">
    <property type="entry name" value="HPT_dom_sf"/>
</dbReference>
<dbReference type="RefSeq" id="WP_163459958.1">
    <property type="nucleotide sequence ID" value="NZ_JAAGOH010000054.1"/>
</dbReference>
<name>A0A7C9PKW8_9BURK</name>
<dbReference type="InterPro" id="IPR008207">
    <property type="entry name" value="Sig_transdc_His_kin_Hpt_dom"/>
</dbReference>
<keyword evidence="5" id="KW-1185">Reference proteome</keyword>
<keyword evidence="1" id="KW-0902">Two-component regulatory system</keyword>
<evidence type="ECO:0000256" key="1">
    <source>
        <dbReference type="ARBA" id="ARBA00023012"/>
    </source>
</evidence>
<dbReference type="Pfam" id="PF01627">
    <property type="entry name" value="Hpt"/>
    <property type="match status" value="1"/>
</dbReference>
<dbReference type="Gene3D" id="1.20.120.160">
    <property type="entry name" value="HPT domain"/>
    <property type="match status" value="1"/>
</dbReference>
<dbReference type="SUPFAM" id="SSF47226">
    <property type="entry name" value="Histidine-containing phosphotransfer domain, HPT domain"/>
    <property type="match status" value="1"/>
</dbReference>
<feature type="modified residue" description="Phosphohistidine" evidence="2">
    <location>
        <position position="74"/>
    </location>
</feature>